<organism evidence="2 3">
    <name type="scientific">Streptomyces canus</name>
    <dbReference type="NCBI Taxonomy" id="58343"/>
    <lineage>
        <taxon>Bacteria</taxon>
        <taxon>Bacillati</taxon>
        <taxon>Actinomycetota</taxon>
        <taxon>Actinomycetes</taxon>
        <taxon>Kitasatosporales</taxon>
        <taxon>Streptomycetaceae</taxon>
        <taxon>Streptomyces</taxon>
        <taxon>Streptomyces aurantiacus group</taxon>
    </lineage>
</organism>
<sequence length="97" mass="10544">MTARLDRTHHVPQPIPPLASYDGPGYGDTDRSAALVLRTPLLPLLYEMPPADRAPWLAALVEGLRQGVTQGVEVDRTSEAYAIGQRMALLLTEEGHA</sequence>
<reference evidence="2 3" key="1">
    <citation type="submission" date="2015-10" db="EMBL/GenBank/DDBJ databases">
        <title>Draft genome sequence of Streptomyces canus DSM 40017, type strain for the species Streptomyces canus.</title>
        <authorList>
            <person name="Ruckert C."/>
            <person name="Winkler A."/>
            <person name="Kalinowski J."/>
            <person name="Kampfer P."/>
            <person name="Glaeser S."/>
        </authorList>
    </citation>
    <scope>NUCLEOTIDE SEQUENCE [LARGE SCALE GENOMIC DNA]</scope>
    <source>
        <strain evidence="2 3">DSM 40017</strain>
    </source>
</reference>
<accession>A0A101RNP0</accession>
<name>A0A101RNP0_9ACTN</name>
<dbReference type="EMBL" id="LMWU01000055">
    <property type="protein sequence ID" value="KUN58911.1"/>
    <property type="molecule type" value="Genomic_DNA"/>
</dbReference>
<evidence type="ECO:0000313" key="3">
    <source>
        <dbReference type="Proteomes" id="UP000053669"/>
    </source>
</evidence>
<evidence type="ECO:0000313" key="2">
    <source>
        <dbReference type="EMBL" id="KUN58911.1"/>
    </source>
</evidence>
<dbReference type="AlphaFoldDB" id="A0A101RNP0"/>
<dbReference type="Proteomes" id="UP000053669">
    <property type="component" value="Unassembled WGS sequence"/>
</dbReference>
<dbReference type="STRING" id="58343.AQJ46_42320"/>
<comment type="caution">
    <text evidence="2">The sequence shown here is derived from an EMBL/GenBank/DDBJ whole genome shotgun (WGS) entry which is preliminary data.</text>
</comment>
<proteinExistence type="predicted"/>
<evidence type="ECO:0000256" key="1">
    <source>
        <dbReference type="SAM" id="MobiDB-lite"/>
    </source>
</evidence>
<dbReference type="RefSeq" id="WP_059210673.1">
    <property type="nucleotide sequence ID" value="NZ_KQ948674.1"/>
</dbReference>
<protein>
    <submittedName>
        <fullName evidence="2">Uncharacterized protein</fullName>
    </submittedName>
</protein>
<gene>
    <name evidence="2" type="ORF">AQJ46_42320</name>
</gene>
<feature type="region of interest" description="Disordered" evidence="1">
    <location>
        <begin position="1"/>
        <end position="24"/>
    </location>
</feature>